<sequence>MTDIKWLQFSSGINHAQPGPLNQGGLIIIIIQIIPTSRSRMVLPIPCWAMRLGLLMDCLCPLLGSGGWFGVLRIKDGIREGTVAILLDGLPVAVEELEELLEHGGGLLLGETEKLHGINGPLRPFRAGTHVGLVAAVRRCKG</sequence>
<dbReference type="EMBL" id="GBRH01213397">
    <property type="protein sequence ID" value="JAD84498.1"/>
    <property type="molecule type" value="Transcribed_RNA"/>
</dbReference>
<organism evidence="1">
    <name type="scientific">Arundo donax</name>
    <name type="common">Giant reed</name>
    <name type="synonym">Donax arundinaceus</name>
    <dbReference type="NCBI Taxonomy" id="35708"/>
    <lineage>
        <taxon>Eukaryota</taxon>
        <taxon>Viridiplantae</taxon>
        <taxon>Streptophyta</taxon>
        <taxon>Embryophyta</taxon>
        <taxon>Tracheophyta</taxon>
        <taxon>Spermatophyta</taxon>
        <taxon>Magnoliopsida</taxon>
        <taxon>Liliopsida</taxon>
        <taxon>Poales</taxon>
        <taxon>Poaceae</taxon>
        <taxon>PACMAD clade</taxon>
        <taxon>Arundinoideae</taxon>
        <taxon>Arundineae</taxon>
        <taxon>Arundo</taxon>
    </lineage>
</organism>
<accession>A0A0A9DCS9</accession>
<protein>
    <submittedName>
        <fullName evidence="1">Uncharacterized protein</fullName>
    </submittedName>
</protein>
<evidence type="ECO:0000313" key="1">
    <source>
        <dbReference type="EMBL" id="JAD84498.1"/>
    </source>
</evidence>
<reference evidence="1" key="1">
    <citation type="submission" date="2014-09" db="EMBL/GenBank/DDBJ databases">
        <authorList>
            <person name="Magalhaes I.L.F."/>
            <person name="Oliveira U."/>
            <person name="Santos F.R."/>
            <person name="Vidigal T.H.D.A."/>
            <person name="Brescovit A.D."/>
            <person name="Santos A.J."/>
        </authorList>
    </citation>
    <scope>NUCLEOTIDE SEQUENCE</scope>
    <source>
        <tissue evidence="1">Shoot tissue taken approximately 20 cm above the soil surface</tissue>
    </source>
</reference>
<dbReference type="AlphaFoldDB" id="A0A0A9DCS9"/>
<proteinExistence type="predicted"/>
<name>A0A0A9DCS9_ARUDO</name>
<reference evidence="1" key="2">
    <citation type="journal article" date="2015" name="Data Brief">
        <title>Shoot transcriptome of the giant reed, Arundo donax.</title>
        <authorList>
            <person name="Barrero R.A."/>
            <person name="Guerrero F.D."/>
            <person name="Moolhuijzen P."/>
            <person name="Goolsby J.A."/>
            <person name="Tidwell J."/>
            <person name="Bellgard S.E."/>
            <person name="Bellgard M.I."/>
        </authorList>
    </citation>
    <scope>NUCLEOTIDE SEQUENCE</scope>
    <source>
        <tissue evidence="1">Shoot tissue taken approximately 20 cm above the soil surface</tissue>
    </source>
</reference>